<feature type="compositionally biased region" description="Polar residues" evidence="1">
    <location>
        <begin position="1154"/>
        <end position="1164"/>
    </location>
</feature>
<dbReference type="InterPro" id="IPR050708">
    <property type="entry name" value="T6SS_VgrG/RHS"/>
</dbReference>
<evidence type="ECO:0000313" key="5">
    <source>
        <dbReference type="Proteomes" id="UP000618240"/>
    </source>
</evidence>
<accession>A0ABS7ZWS8</accession>
<evidence type="ECO:0000256" key="1">
    <source>
        <dbReference type="SAM" id="MobiDB-lite"/>
    </source>
</evidence>
<feature type="domain" description="DUF6443" evidence="3">
    <location>
        <begin position="35"/>
        <end position="146"/>
    </location>
</feature>
<name>A0ABS7ZWS8_9FLAO</name>
<dbReference type="RefSeq" id="WP_225686261.1">
    <property type="nucleotide sequence ID" value="NZ_JAERSE020000001.1"/>
</dbReference>
<feature type="region of interest" description="Disordered" evidence="1">
    <location>
        <begin position="1154"/>
        <end position="1174"/>
    </location>
</feature>
<feature type="chain" id="PRO_5046033315" evidence="2">
    <location>
        <begin position="20"/>
        <end position="1174"/>
    </location>
</feature>
<dbReference type="Proteomes" id="UP000618240">
    <property type="component" value="Unassembled WGS sequence"/>
</dbReference>
<comment type="caution">
    <text evidence="4">The sequence shown here is derived from an EMBL/GenBank/DDBJ whole genome shotgun (WGS) entry which is preliminary data.</text>
</comment>
<keyword evidence="2" id="KW-0732">Signal</keyword>
<dbReference type="PANTHER" id="PTHR32305">
    <property type="match status" value="1"/>
</dbReference>
<dbReference type="Pfam" id="PF20041">
    <property type="entry name" value="DUF6443"/>
    <property type="match status" value="1"/>
</dbReference>
<dbReference type="EMBL" id="JAERSE020000001">
    <property type="protein sequence ID" value="MCA6066187.1"/>
    <property type="molecule type" value="Genomic_DNA"/>
</dbReference>
<evidence type="ECO:0000256" key="2">
    <source>
        <dbReference type="SAM" id="SignalP"/>
    </source>
</evidence>
<feature type="signal peptide" evidence="2">
    <location>
        <begin position="1"/>
        <end position="19"/>
    </location>
</feature>
<dbReference type="Gene3D" id="2.180.10.10">
    <property type="entry name" value="RHS repeat-associated core"/>
    <property type="match status" value="1"/>
</dbReference>
<dbReference type="PANTHER" id="PTHR32305:SF15">
    <property type="entry name" value="PROTEIN RHSA-RELATED"/>
    <property type="match status" value="1"/>
</dbReference>
<organism evidence="4 5">
    <name type="scientific">Chryseobacterium tagetis</name>
    <dbReference type="NCBI Taxonomy" id="2801334"/>
    <lineage>
        <taxon>Bacteria</taxon>
        <taxon>Pseudomonadati</taxon>
        <taxon>Bacteroidota</taxon>
        <taxon>Flavobacteriia</taxon>
        <taxon>Flavobacteriales</taxon>
        <taxon>Weeksellaceae</taxon>
        <taxon>Chryseobacterium group</taxon>
        <taxon>Chryseobacterium</taxon>
    </lineage>
</organism>
<proteinExistence type="predicted"/>
<dbReference type="InterPro" id="IPR045619">
    <property type="entry name" value="DUF6443"/>
</dbReference>
<evidence type="ECO:0000313" key="4">
    <source>
        <dbReference type="EMBL" id="MCA6066187.1"/>
    </source>
</evidence>
<reference evidence="4 5" key="1">
    <citation type="submission" date="2021-09" db="EMBL/GenBank/DDBJ databases">
        <title>Genome sequencing and assembly of Chryseobacterium sp. RG1.</title>
        <authorList>
            <person name="Chhetri G."/>
        </authorList>
    </citation>
    <scope>NUCLEOTIDE SEQUENCE [LARGE SCALE GENOMIC DNA]</scope>
    <source>
        <strain evidence="4 5">RG1</strain>
    </source>
</reference>
<protein>
    <submittedName>
        <fullName evidence="4">RHS repeat-associated core domain-containing protein</fullName>
    </submittedName>
</protein>
<dbReference type="NCBIfam" id="TIGR03696">
    <property type="entry name" value="Rhs_assc_core"/>
    <property type="match status" value="1"/>
</dbReference>
<keyword evidence="5" id="KW-1185">Reference proteome</keyword>
<dbReference type="InterPro" id="IPR022385">
    <property type="entry name" value="Rhs_assc_core"/>
</dbReference>
<sequence length="1174" mass="130878">MKKIIIPISALLVTGFAQAQLNTAENYVYSKSYLDYNGTTPTKTAESVQYFDGLGRPKQVINIKASPSNKDVVTKIVYDQFGRQTLDYLPVPQTGTQNGGIYTDPLANAANTPYGSEKIYAEKQLENSPLDRILGQKQVGTAWDNKPVQFGYDANIDGEVKKYITTLDQTTFKSSFPTSTTYYGANQLYKNTVTDEDGNKTIEFKNTKGQVILVRKMLTATESADTYYVYNDFNQLSYVIPPLASVMATLDQTSLDNLCYQYTYDGKNRLVEKKVPGKEKEYMVYDKADRLVATQDANLRSASTWHVTKYDKFGRVAYTGLMPLPGKTREWLQDITNLYVITENRDAQGFTMSGMQIYYTNSLYQQIETILSVNYYDTYPTGTPAFTSTIPNQSVVLTDNMSSELSTKGLPLASYVKNIEDDNWTKSYNYYDTRGRVIATHSINHLGGYTKTESELDFAGLAKQSITYHKRLSTDTERVITETFEYDNQNRLKVHKHKVDNNAEEILAQNEYNELSQLSSKLVGGTALGSGLQEINYAYNIRGWMTQINDPANLGTTDLFGYKINYNQVQGLAFPNSDFPNLEVKPKYNGNIAEVSWKTATIPGDNLRRYGYVYDGLNRLQAGFYQKDTNPSAQEYFEKLDYDLNGNITNLKRSEGLLTGSTTAMTIDDLSYSYTGNRLNSVTDLSGQYNGYPDTSGNTIPYDLNGNMTSHVDKGILGIDYNFLNLPSSLLFNAGLSTRTGILRNNTSYLYRADGVKVKKTYKFAPYDPPGTATQLSTEITDYLDGFQYKGSAESGPKGSTVFVTALQFYPTAEGYYDFVKNKYIYNYTDHLGNVRLSYFNNGTAIEVLEENNYYPFGLKHEGYNPTAGNSSYQYKYNGKELQTDSGMYDYGARFYMPDLGRWGVVDPLAEKYNSLSSYNYTLNNPIRYVDPDGRDGGITGKGTKDDPFIVTANYYYYGLTKEQKQGLTASISGYNNGGNAREIETKDGKIYAKFNLSAVESESMDAAKASAKGDKIENSDGTITRLGNYISNGTVEGTATAEADRMGLVSDANKVMAYPGMNYAGKFESDFNHEIGHNLGGVHGDPGQMMDPYDNINITISGSNKTTTFKGSPITNDAIRAIIGRANMTTLNSKGNVTNYNIVDSKYLTPTENTTVKNMSPDGSNGRLKSIQK</sequence>
<evidence type="ECO:0000259" key="3">
    <source>
        <dbReference type="Pfam" id="PF20041"/>
    </source>
</evidence>
<gene>
    <name evidence="4" type="ORF">JI747_003285</name>
</gene>